<dbReference type="Gene3D" id="3.40.30.10">
    <property type="entry name" value="Glutaredoxin"/>
    <property type="match status" value="2"/>
</dbReference>
<accession>A0A1L8GHH7</accession>
<dbReference type="FunFam" id="3.40.30.10:FF:000212">
    <property type="entry name" value="Endoplasmic reticulum resident protein 27"/>
    <property type="match status" value="1"/>
</dbReference>
<dbReference type="PANTHER" id="PTHR18929">
    <property type="entry name" value="PROTEIN DISULFIDE ISOMERASE"/>
    <property type="match status" value="1"/>
</dbReference>
<evidence type="ECO:0000256" key="1">
    <source>
        <dbReference type="ARBA" id="ARBA00006347"/>
    </source>
</evidence>
<dbReference type="Proteomes" id="UP000186698">
    <property type="component" value="Chromosome 4S"/>
</dbReference>
<dbReference type="SUPFAM" id="SSF52833">
    <property type="entry name" value="Thioredoxin-like"/>
    <property type="match status" value="2"/>
</dbReference>
<dbReference type="GO" id="GO:0034976">
    <property type="term" value="P:response to endoplasmic reticulum stress"/>
    <property type="evidence" value="ECO:0007669"/>
    <property type="project" value="TreeGrafter"/>
</dbReference>
<comment type="similarity">
    <text evidence="1">Belongs to the protein disulfide isomerase family.</text>
</comment>
<dbReference type="GO" id="GO:0006457">
    <property type="term" value="P:protein folding"/>
    <property type="evidence" value="ECO:0007669"/>
    <property type="project" value="TreeGrafter"/>
</dbReference>
<dbReference type="CDD" id="cd02981">
    <property type="entry name" value="PDI_b_family"/>
    <property type="match status" value="1"/>
</dbReference>
<proteinExistence type="inferred from homology"/>
<dbReference type="STRING" id="8355.A0A1L8GHH7"/>
<dbReference type="PANTHER" id="PTHR18929:SF193">
    <property type="entry name" value="ENDOPLASMIC RETICULUM RESIDENT PROTEIN 27"/>
    <property type="match status" value="1"/>
</dbReference>
<name>A0A1L8GHH7_XENLA</name>
<dbReference type="AlphaFoldDB" id="A0A1L8GHH7"/>
<sequence>MLGSMTRPSMSCLLLVVLIGTSSGTDVGNSTKSEEPVRNAKVLADVPSTNVFIESSELAVIGFIEDPEAPEVQEFNALVNKHPEWDYGISTSKEVLKHFKIEGNTVALFRQVDNKRDDLILKDFPGINIEKLFRFLTINELRMVTDYNAVTAIGLLNSNIQIHLLLFIDKGSQKQEEILKEFREAAVELKGKVLFVKVDVTIRSNEKVMSYFQLKRSDLPRVVIFNSEDENKKIMAAGPITAKHLKDFCYGFLSGKNSEEEQDKKEEKTEL</sequence>
<dbReference type="Pfam" id="PF13848">
    <property type="entry name" value="Thioredoxin_6"/>
    <property type="match status" value="1"/>
</dbReference>
<dbReference type="PaxDb" id="8355-A0A1L8GHH7"/>
<dbReference type="CDD" id="cd02982">
    <property type="entry name" value="PDI_b'_family"/>
    <property type="match status" value="1"/>
</dbReference>
<organism evidence="2 3">
    <name type="scientific">Xenopus laevis</name>
    <name type="common">African clawed frog</name>
    <dbReference type="NCBI Taxonomy" id="8355"/>
    <lineage>
        <taxon>Eukaryota</taxon>
        <taxon>Metazoa</taxon>
        <taxon>Chordata</taxon>
        <taxon>Craniata</taxon>
        <taxon>Vertebrata</taxon>
        <taxon>Euteleostomi</taxon>
        <taxon>Amphibia</taxon>
        <taxon>Batrachia</taxon>
        <taxon>Anura</taxon>
        <taxon>Pipoidea</taxon>
        <taxon>Pipidae</taxon>
        <taxon>Xenopodinae</taxon>
        <taxon>Xenopus</taxon>
        <taxon>Xenopus</taxon>
    </lineage>
</organism>
<dbReference type="OrthoDB" id="8667660at2759"/>
<evidence type="ECO:0000313" key="3">
    <source>
        <dbReference type="RefSeq" id="XP_041417630.1"/>
    </source>
</evidence>
<dbReference type="InterPro" id="IPR036249">
    <property type="entry name" value="Thioredoxin-like_sf"/>
</dbReference>
<protein>
    <submittedName>
        <fullName evidence="3">Endoplasmic reticulum resident protein 27</fullName>
    </submittedName>
</protein>
<dbReference type="GeneID" id="108715033"/>
<keyword evidence="2" id="KW-1185">Reference proteome</keyword>
<reference evidence="3" key="1">
    <citation type="submission" date="2025-08" db="UniProtKB">
        <authorList>
            <consortium name="RefSeq"/>
        </authorList>
    </citation>
    <scope>IDENTIFICATION</scope>
    <source>
        <strain evidence="3">J_2021</strain>
        <tissue evidence="3">Erythrocytes</tissue>
    </source>
</reference>
<dbReference type="GO" id="GO:0005783">
    <property type="term" value="C:endoplasmic reticulum"/>
    <property type="evidence" value="ECO:0007669"/>
    <property type="project" value="TreeGrafter"/>
</dbReference>
<dbReference type="KEGG" id="xla:108715033"/>
<dbReference type="OMA" id="NIMDAEA"/>
<gene>
    <name evidence="3" type="primary">erp27.S</name>
</gene>
<dbReference type="RefSeq" id="XP_041417630.1">
    <property type="nucleotide sequence ID" value="XM_041561696.1"/>
</dbReference>
<evidence type="ECO:0000313" key="2">
    <source>
        <dbReference type="Proteomes" id="UP000186698"/>
    </source>
</evidence>
<dbReference type="CTD" id="108715033"/>